<dbReference type="GO" id="GO:0005524">
    <property type="term" value="F:ATP binding"/>
    <property type="evidence" value="ECO:0007669"/>
    <property type="project" value="UniProtKB-KW"/>
</dbReference>
<evidence type="ECO:0000313" key="13">
    <source>
        <dbReference type="Proteomes" id="UP000663874"/>
    </source>
</evidence>
<keyword evidence="9" id="KW-0175">Coiled coil</keyword>
<organism evidence="12 13">
    <name type="scientific">Rotaria sordida</name>
    <dbReference type="NCBI Taxonomy" id="392033"/>
    <lineage>
        <taxon>Eukaryota</taxon>
        <taxon>Metazoa</taxon>
        <taxon>Spiralia</taxon>
        <taxon>Gnathifera</taxon>
        <taxon>Rotifera</taxon>
        <taxon>Eurotatoria</taxon>
        <taxon>Bdelloidea</taxon>
        <taxon>Philodinida</taxon>
        <taxon>Philodinidae</taxon>
        <taxon>Rotaria</taxon>
    </lineage>
</organism>
<keyword evidence="8" id="KW-0539">Nucleus</keyword>
<dbReference type="SMART" id="SM00382">
    <property type="entry name" value="AAA"/>
    <property type="match status" value="2"/>
</dbReference>
<name>A0A818TP79_9BILA</name>
<evidence type="ECO:0000256" key="3">
    <source>
        <dbReference type="ARBA" id="ARBA00007188"/>
    </source>
</evidence>
<proteinExistence type="inferred from homology"/>
<evidence type="ECO:0000256" key="8">
    <source>
        <dbReference type="ARBA" id="ARBA00023242"/>
    </source>
</evidence>
<evidence type="ECO:0000256" key="4">
    <source>
        <dbReference type="ARBA" id="ARBA00017143"/>
    </source>
</evidence>
<feature type="compositionally biased region" description="Low complexity" evidence="10">
    <location>
        <begin position="2074"/>
        <end position="2086"/>
    </location>
</feature>
<evidence type="ECO:0000259" key="11">
    <source>
        <dbReference type="SMART" id="SM00382"/>
    </source>
</evidence>
<reference evidence="12" key="1">
    <citation type="submission" date="2021-02" db="EMBL/GenBank/DDBJ databases">
        <authorList>
            <person name="Nowell W R."/>
        </authorList>
    </citation>
    <scope>NUCLEOTIDE SEQUENCE</scope>
</reference>
<dbReference type="Gene3D" id="3.40.50.300">
    <property type="entry name" value="P-loop containing nucleotide triphosphate hydrolases"/>
    <property type="match status" value="6"/>
</dbReference>
<dbReference type="GO" id="GO:0000055">
    <property type="term" value="P:ribosomal large subunit export from nucleus"/>
    <property type="evidence" value="ECO:0007669"/>
    <property type="project" value="TreeGrafter"/>
</dbReference>
<gene>
    <name evidence="12" type="ORF">FNK824_LOCUS8111</name>
</gene>
<evidence type="ECO:0000256" key="10">
    <source>
        <dbReference type="SAM" id="MobiDB-lite"/>
    </source>
</evidence>
<dbReference type="GO" id="GO:0005730">
    <property type="term" value="C:nucleolus"/>
    <property type="evidence" value="ECO:0007669"/>
    <property type="project" value="UniProtKB-SubCell"/>
</dbReference>
<dbReference type="Proteomes" id="UP000663874">
    <property type="component" value="Unassembled WGS sequence"/>
</dbReference>
<protein>
    <recommendedName>
        <fullName evidence="4">Midasin</fullName>
    </recommendedName>
</protein>
<evidence type="ECO:0000256" key="1">
    <source>
        <dbReference type="ARBA" id="ARBA00004604"/>
    </source>
</evidence>
<evidence type="ECO:0000256" key="7">
    <source>
        <dbReference type="ARBA" id="ARBA00023186"/>
    </source>
</evidence>
<keyword evidence="7" id="KW-0143">Chaperone</keyword>
<evidence type="ECO:0000256" key="6">
    <source>
        <dbReference type="ARBA" id="ARBA00022840"/>
    </source>
</evidence>
<dbReference type="GO" id="GO:0030687">
    <property type="term" value="C:preribosome, large subunit precursor"/>
    <property type="evidence" value="ECO:0007669"/>
    <property type="project" value="TreeGrafter"/>
</dbReference>
<dbReference type="InterPro" id="IPR011704">
    <property type="entry name" value="ATPase_dyneun-rel_AAA"/>
</dbReference>
<comment type="similarity">
    <text evidence="3">Belongs to the midasin family.</text>
</comment>
<dbReference type="GO" id="GO:0000027">
    <property type="term" value="P:ribosomal large subunit assembly"/>
    <property type="evidence" value="ECO:0007669"/>
    <property type="project" value="TreeGrafter"/>
</dbReference>
<dbReference type="PANTHER" id="PTHR48103:SF2">
    <property type="entry name" value="MIDASIN"/>
    <property type="match status" value="1"/>
</dbReference>
<evidence type="ECO:0000256" key="5">
    <source>
        <dbReference type="ARBA" id="ARBA00022741"/>
    </source>
</evidence>
<dbReference type="Pfam" id="PF07728">
    <property type="entry name" value="AAA_5"/>
    <property type="match status" value="6"/>
</dbReference>
<dbReference type="SUPFAM" id="SSF52540">
    <property type="entry name" value="P-loop containing nucleoside triphosphate hydrolases"/>
    <property type="match status" value="6"/>
</dbReference>
<feature type="domain" description="AAA+ ATPase" evidence="11">
    <location>
        <begin position="822"/>
        <end position="983"/>
    </location>
</feature>
<keyword evidence="6" id="KW-0067">ATP-binding</keyword>
<feature type="non-terminal residue" evidence="12">
    <location>
        <position position="5510"/>
    </location>
</feature>
<comment type="subcellular location">
    <subcellularLocation>
        <location evidence="1">Nucleus</location>
        <location evidence="1">Nucleolus</location>
    </subcellularLocation>
    <subcellularLocation>
        <location evidence="2">Nucleus</location>
        <location evidence="2">Nucleoplasm</location>
    </subcellularLocation>
</comment>
<feature type="region of interest" description="Disordered" evidence="10">
    <location>
        <begin position="2070"/>
        <end position="2095"/>
    </location>
</feature>
<comment type="caution">
    <text evidence="12">The sequence shown here is derived from an EMBL/GenBank/DDBJ whole genome shotgun (WGS) entry which is preliminary data.</text>
</comment>
<feature type="coiled-coil region" evidence="9">
    <location>
        <begin position="4843"/>
        <end position="4873"/>
    </location>
</feature>
<dbReference type="GO" id="GO:0005654">
    <property type="term" value="C:nucleoplasm"/>
    <property type="evidence" value="ECO:0007669"/>
    <property type="project" value="UniProtKB-SubCell"/>
</dbReference>
<feature type="domain" description="AAA+ ATPase" evidence="11">
    <location>
        <begin position="1282"/>
        <end position="1450"/>
    </location>
</feature>
<keyword evidence="5" id="KW-0547">Nucleotide-binding</keyword>
<evidence type="ECO:0000313" key="12">
    <source>
        <dbReference type="EMBL" id="CAF3684964.1"/>
    </source>
</evidence>
<accession>A0A818TP79</accession>
<dbReference type="FunFam" id="3.40.50.300:FF:000142">
    <property type="entry name" value="Midasin"/>
    <property type="match status" value="2"/>
</dbReference>
<feature type="compositionally biased region" description="Polar residues" evidence="10">
    <location>
        <begin position="3823"/>
        <end position="3833"/>
    </location>
</feature>
<feature type="region of interest" description="Disordered" evidence="10">
    <location>
        <begin position="3814"/>
        <end position="3833"/>
    </location>
</feature>
<dbReference type="InterPro" id="IPR003593">
    <property type="entry name" value="AAA+_ATPase"/>
</dbReference>
<dbReference type="EMBL" id="CAJOBE010000786">
    <property type="protein sequence ID" value="CAF3684964.1"/>
    <property type="molecule type" value="Genomic_DNA"/>
</dbReference>
<dbReference type="InterPro" id="IPR027417">
    <property type="entry name" value="P-loop_NTPase"/>
</dbReference>
<dbReference type="GO" id="GO:0016887">
    <property type="term" value="F:ATP hydrolysis activity"/>
    <property type="evidence" value="ECO:0007669"/>
    <property type="project" value="InterPro"/>
</dbReference>
<evidence type="ECO:0000256" key="9">
    <source>
        <dbReference type="SAM" id="Coils"/>
    </source>
</evidence>
<sequence length="5510" mass="636908">MAQPASKPTFSVEDTSKKLKVELARLLNEKDGDTNLAQVLMDRLIDNVRRLTMEQAGDILRFVFYPFGTGILNLSSQVTAIKMANLMAWWLRAKPSEAPARGLLEHVRERRITVLTVLPNGQLQVDRQDDANKPLTLVHLIRLFRCPHCTGKEMNGLIQLLTECINYNENNAVDMCKFLVQPTFFEAIWRIYFDPLIIESVQSTDPTVRSDAVNQLAYRSKQKLIVKWTDGREDECNDGCALPRLRVNDLVHKALDACQDSEELKNLLKPMSLTSIKAIYIFPIWLELFRYLLELKSKFFDIEMCEIIFDRLQVLDMSGYEKELQQFIINLFSIWPTIDDDNLHKFVLHHIVQFIKRIIECKTDESNILIEQLTEHICANTPVSNVRGHMCFYILLKELLPKYCEARLIKAIKKIDKDVILYYINYVIENNQNDTYDHCSILISILDHISAFTEIDLLRPIMSYIIKYPLNMICFELLKHSLCPITTLVTYVQQATHQQINELLQCSELDIAKQFIPTLLTIIEALAKQSQTEKSLFESRLHLIIQTWLIIIDIPSIIIRLIELLLDIGYSKYNKYNIDIANFFLHQYLTKFLSINFEKASQLSHIVLFLASLVDNDSSTTIQYESLFKALFRQIEESTDNESMDVCKFHLLSLSNEIIKERSRSRLVELLSPFTLDIIPILGRIGELKRAAIILLAEILELSPNERSILDELIENQSDDDQSYDVKVSDQRQQTSFFSTELTHTSDIVRIGHDDFNNGHELLNKLNKAESHEIDHILRSYLSDRHVNQSPPIIDHQNKKDRLVLTATARENVTKVLEVLDDPVSILLEGNTGVGKSATIMEAAKLSSRELKRYNMSSRVSVDDLLGKVTIVPGEQGQSVQFKFENGPFTMAFIEGHWILFDELNLAQDTVLQAIESALDRRQLAIRDGSSAQQSVIVYHMHENFRLFATQNPNTGFFKNKREKLSPSFLSRFRPLIFKELPDIEWREIAHKKLLPYLFDEAESLAELMVSNFNAKIKKMLNNNEQTLIEIGPYAEVSIRELLKWIDLITWQAQNNLWPSDGIQRTALLNFSAWCVYGARYRHIGRTLVEKILTDDGKGGWGSPALNNIKFTVDHQQNKIFFDNVQCSIRLDSSIDNSENEWNRIIDSAELKNIKYDKNLWNLAIQTHQIIHKIMLDKEFINKHGVYRIDRSWLEEWIISAVQFNRLEKQDDFAKHGCQLYENHVRHIQAQRKIRSCFTNIFKNIDFNKINFKESLVQPEIPYVLTDRALKTLKQICFNQTIKQPILVTGPEGCGKSELLLTLAWFCGQQVQQLNITPETEPSALIGQLIPNDNTDKNEQNKDKKLIWQNGAVTTAYTTGQWVLLDNLSVAESSVLERLNPVLEQNPMLCLTEKGEINEQKMHPDYQMIATMTPPDSRQQSHSNISGASSELSPALYNRFGIVHMMDISFSITDNSLEILEIAKALLSDESDTDYELAVKLCRTILEFYENEHKSFPKFTLRNIIRLLDSAYLLRLKFKSELNFISSLWTAYHVTIANQIKNNNLKNKITKHIQKLLLNNKQSIELKQPNFINQINPNKEHILTDSRINYANAVLGAVACKIPLLLEGPAAVGKTALISHLWKHMKSSDNNTITHSSSVKLARVNNTDTTTIQDYFGTFLPVNKDFVFQEGALYRAMKNGWWFLADEFNLADPSVMNTLFPLLEGKNSIAIPSSGKIIKARPGFHFFATQNDASYANRHQLPVSLRNRFLEVQFDDFPANELPKIIYERNEPGKEKPKCLKEDSTEKLSNFYHKVIKKQSRITFRELVKWLHRHAIFSPEKELWPVVGASLLAVKYPSESSMNESLIQDLRAVWSNITLLKNPAIEIRSVGTSVRFREADLYVDVPNMKLNDSVVLTSPESFHRSLVRLALAVHAKEPVLLVGPTSCKTLLVETWTRLSGRSDELIKVHLTPDTEAGNLIGELQPYSFLDLLKRLPAMAERVYIRFRSLYRHEKKTLILAQQDDVSLQTLTDAIRIDLPKAIAAFEKIYSLSEERRQQKDEVVDDYDEIIAKAKERQALQPEEPIQNTFINTGSSLLRSSSERSSSTPSFKQKFYDDDDDDDIDMTLLDMGRTNANLSYGRINDETSSSAGLNDGFGGFSISTGLNDGFSGFSISTDLNDGFGGFSNFSDQSSTPKAINKVTVQTLDDGFGGFTSNIDESSVSVSTNRITTNIIDDGFGGFTSNIDQSSVTTAKNQTSINTIDDGFDTSVSPSTTIVQLQPINQLNDGFDLLQYVTPSKETKESLINTIDEQDNALLNDGFPGVITSSVSIKSNSSSSQSSLPTTSSTKIDFPEELLQIMLDIIDNFKSMFGQTTYASFMSKDTTLRDYYDKFLKAWDCLKSPQYDRSKPIFLFNDGPVTTAAKQGAILFLEDLDLPSQAVIERLNSMLEPSPTFALTEDITSQVDKGQLDINLPNYFQIFASVHQEQSHQLLKLSPATRSRFTEIHISSYSDDDLKILVKAELNKINIDKKELDSFINIMFLLRNKLIYDTEWKLKNDIQLLFRWIDFIKNHHQELELTHRMLLGVRFFYFDQLPIPRHASLFEDWYKTLSSTTIYKNYEHIFKVPDHTHGALTLDLITSNQISTKLPFEIGYDYISLNYTGVRYKFESNDKKFDIEQLKKKFTCVPTPTLLNQIARIFAASSSKTPLLLEGPPGIECERINLSSNTSLDQLIGCIIPRFINGIRTFQWQEGRVLSAIKTQKWILFDELNLAAPEVLEGLTPLFYRGVTEFLVPNTGEKVPLKNILLFATMNPSTIGGGRSKLPRSISNLFTIVQLDDYSEEELRIILNKIFNQELNEDKTITMSQIELLFDMHTSLKLLVREGTLGRTGGPYELNLRDLTKFRDIFRGSIKSQLFHYQYINTTDDEDKDIIQTTKSDDIKKSNELNQTMNTSDASFLSIRKFAQVAYACQFQDQIDFTKASEMINTKFPINETLSKRENDCSIDMAIASVIRIGSIYINTGSEDISSSNIGLIHTKKTVRQLELLAAACQSKRTILLQGDICSRKSSLVMELARLTRNRLIIIPLHENFETTDLIGSWLPTDNNQSHESPIFDKIDKMFKQIIKDLFLFVMPLLFNDSNKYVFDKYRTILQIRNKNSLFIKRIETIKDEIQALNDTIILMNDICKIPQMPNEIKLRISCYSRQAENFITKLNILRITEQQEIGFTFVESEFIQAIREGWWILLDNVNCAPLDVLERLNSLTEDNPMLSLYENSKGEILRENQGIHSNFRLFTTANLNRIYSNKLSSAFLNRVIRICLPQIDDFDIKTDNDPTTSDLYELLSTQLTTIPAGTQLAHLLMLTHLNVKQDVKDNVLIYPSDFSITYRLLEQCIHTIFYLISRKVKPVDACYWSLIRCYCSSLQNHQQYKSFITKLQQTIDKLNLRSSSIVYSTALDELDRKQALWIQESQRIRSKFISFERYLVELIFNMIKILTYDNKFPKLTCTLFILFIDNILLLMSSSDPKLIQLKQTLTNNDNLQIDLDKELTDLMQQKNISIHIDFKQTTNKGKLIQRLISDSSLWLCSTCEEISTLLELFIRNTSFIDTHERLEFLQRAISIIDIFHQFFSSSIFALFDRTTELTRLCSSVIQYLRPLLAFKDKCSAYALFHDPAFIDAKYQFRVHLFENFDSSLVWSFERAQSFPIRSTRKDLRKLIEHMVNTKVHANMMKPIQYFATLLEWISLQWTFDDYLTISVRNALQKNVCITRDFILESELKFSALELSNKMTTIIGSIVRDLPSESSSINTNYSRLKKELELKRAALDKCKENIQELESQLAESESSKQNEINVTNRGTSNLRSKLSRDISIFHPDENPLSSRLNILKQEQIKLKSEVDTLNNDYNRSSHNRTAALNKAIAAREKLYDEMKNLLESDAYKFVHEQLEQSDAKQLNHFLRLLSEARKNPTLINRDGLLDTRAILATSFGRELIEHDDILESSLIFFLFGYYFLPYFDQRYRFFIISNWQQINDDIDINTLNLYDLIIYCPNKNPYQCCLLSITKQNNIISIIISSIQYIYINELRNVLNESLPDGIQCHIKQKEFEHIKKTITENGQELFGLACLMYLYQQDDITSTRISEIYDQIKIIFGELKYFVEHNAIERKTSTVLIYQNIKRFQNDLDSFNLSNNSDDLWMTSIQQIWTLIKPYQEKFSSTVAQKLQEELQYSIQSIEPPNLSSRLTSLGYLEPLKEKYGCVHMIIQHLKEGMNSTAIESIPEFHILFNFVNKILKLLKLLIQHTIFGKDDYINELYENTPFTIHHLEHIFHSTLFVINIVNNQLQIGVTQTKSIFDDLQIKLDEYLLKLKFSNNLLIRYNLTNLIRPLATLFDPNRRSTTIINTLNDISNENSSIMRDPLELRRKQMQSQIDETIKRLNENLIIASQLPIQPQPIIQRIHTALHKLKIFDINQDDEKNFKWLIHEERTLADLLQKFNQEINQYTTFNVTLPDDESIHEINETELSFNINNVHILNYENELKFLQENIKNSSQGNQFNELSNVIRLTNAHVSSQTWLRAACLLKSDNKDELRDILMKLNNDLVMQLERGLNNEENKNTFIDNFAFAYAQFRSDLLNVETKQGMLSNYIDIAKLVNSIQQWTKKTNLNIFNMFDNIKKISDDLNLAENRMQNFTTNVSCSLLPIDIRPEDLICLFIPEYTSIMLVICEKFNEINEFLSGRINKIEPLQLPSFVSSNGATNGLSSFIYRDQSTSTPLFDRQKHILEIRGSSTKFIQQLIALFMEPKIQTDGLMNVSTSVKELFPIQIALSFALLILTDWIALKLDDFNEHIHLLTMTTLKEKDVELQKMKTNIYYLEQDLNNDKQNLEKISKDYENAEIDLECNKRETYSVRDRLQQLVDKCLRDKTNIEIQIQMKEEKISNDQHLLNNELIIYKNRLKQEQDQWLFETVNYLKGISEKIITYITDIINKPMPNNTSKTDITSLLNNIVDFCRQNLLEPTKTNLDTNKIQQMKNSITSELDNIKTHVKDKIVDNDPMYSFIFFYCDLICMSLDSLVHSTLSWNKYIDILKTTQMIEYAQNKKKIILCNLNRCTNDECKIFLDQVRSGEEQTKVLKHAYEISRQVHTEVTKLDMAFTGQHSKHIQYLIREFKRFVGNLLYAGCLYSQLQYGIREPFSEYLVGIENDIIDSRLTRSESDLLKLLETCELQLKSHSDALIYQTLHIAFTFSSNSFSLFDEINRSVKELIQLVLPSAHLISRSWLTIDTLIHKICQNVTIEEVEILKQICKDFSKFTNETCEINNQSDFINKQLESDLFKIIWKHIEQLVEILVKNRPKMKIFNENLLNRWHRTMKEIFRGFIQARKFNIQRQLEWNQRNVKQISTLLNIEDATSNTKINSIYRLADIERALQQKTRLLTDIDTDHRSSRLNRLQHLEIFYQLTIGGIDNLEAILMNMPIHHIDLLSFFKLLNSTRELYKGSEINLLEQPLIHFINDDLIFKNSFQLLDGIYRLEQNVFQDLYEAAKI</sequence>
<evidence type="ECO:0000256" key="2">
    <source>
        <dbReference type="ARBA" id="ARBA00004642"/>
    </source>
</evidence>
<dbReference type="PANTHER" id="PTHR48103">
    <property type="entry name" value="MIDASIN-RELATED"/>
    <property type="match status" value="1"/>
</dbReference>
<feature type="coiled-coil region" evidence="9">
    <location>
        <begin position="3858"/>
        <end position="3910"/>
    </location>
</feature>